<dbReference type="SMART" id="SM00882">
    <property type="entry name" value="CoA_trans"/>
    <property type="match status" value="1"/>
</dbReference>
<accession>D7CIN4</accession>
<protein>
    <submittedName>
        <fullName evidence="2">Glutaconate CoA-transferase</fullName>
        <ecNumber evidence="2">2.8.3.12</ecNumber>
    </submittedName>
</protein>
<reference evidence="2 3" key="2">
    <citation type="journal article" date="2010" name="Stand. Genomic Sci.">
        <title>Complete genome sequence of Syntrophothermus lipocalidus type strain (TGB-C1).</title>
        <authorList>
            <person name="Djao O.D."/>
            <person name="Zhang X."/>
            <person name="Lucas S."/>
            <person name="Lapidus A."/>
            <person name="Del Rio T.G."/>
            <person name="Nolan M."/>
            <person name="Tice H."/>
            <person name="Cheng J.F."/>
            <person name="Han C."/>
            <person name="Tapia R."/>
            <person name="Goodwin L."/>
            <person name="Pitluck S."/>
            <person name="Liolios K."/>
            <person name="Ivanova N."/>
            <person name="Mavromatis K."/>
            <person name="Mikhailova N."/>
            <person name="Ovchinnikova G."/>
            <person name="Pati A."/>
            <person name="Brambilla E."/>
            <person name="Chen A."/>
            <person name="Palaniappan K."/>
            <person name="Land M."/>
            <person name="Hauser L."/>
            <person name="Chang Y.J."/>
            <person name="Jeffries C.D."/>
            <person name="Rohde M."/>
            <person name="Sikorski J."/>
            <person name="Spring S."/>
            <person name="Goker M."/>
            <person name="Detter J.C."/>
            <person name="Woyke T."/>
            <person name="Bristow J."/>
            <person name="Eisen J.A."/>
            <person name="Markowitz V."/>
            <person name="Hugenholtz P."/>
            <person name="Kyrpides N.C."/>
            <person name="Klenk H.P."/>
        </authorList>
    </citation>
    <scope>NUCLEOTIDE SEQUENCE [LARGE SCALE GENOMIC DNA]</scope>
    <source>
        <strain evidence="3">DSM 12680 / TGB-C1</strain>
    </source>
</reference>
<gene>
    <name evidence="2" type="ordered locus">Slip_0099</name>
</gene>
<evidence type="ECO:0000313" key="3">
    <source>
        <dbReference type="Proteomes" id="UP000000378"/>
    </source>
</evidence>
<dbReference type="Pfam" id="PF01144">
    <property type="entry name" value="CoA_trans"/>
    <property type="match status" value="1"/>
</dbReference>
<dbReference type="SUPFAM" id="SSF100950">
    <property type="entry name" value="NagB/RpiA/CoA transferase-like"/>
    <property type="match status" value="1"/>
</dbReference>
<dbReference type="InterPro" id="IPR037171">
    <property type="entry name" value="NagB/RpiA_transferase-like"/>
</dbReference>
<dbReference type="eggNOG" id="COG2057">
    <property type="taxonomic scope" value="Bacteria"/>
</dbReference>
<evidence type="ECO:0000313" key="2">
    <source>
        <dbReference type="EMBL" id="ADI00899.1"/>
    </source>
</evidence>
<dbReference type="PANTHER" id="PTHR43293:SF3">
    <property type="entry name" value="CHOLESTEROL RING-CLEAVING HYDROLASE IPDB SUBUNIT"/>
    <property type="match status" value="1"/>
</dbReference>
<dbReference type="Proteomes" id="UP000000378">
    <property type="component" value="Chromosome"/>
</dbReference>
<sequence length="270" mass="29728">MSAKTEYAKPGEFKPIDLLAAAAAREVKDGDVVFAGTGLPMLAITLAQYEHAPNAVCIYEAGSIGGRPIDIPTSVGDARCAYQASKSAGLFETFYGQLHAGYVDLGFLGGAEIDKYGNVNTTVVGDYARPKKRFSGSGGNADINSFARRTVFIMVQEKRRFNEHVDYITSPGWRIPRWPSGEFVHKREIYGKFFHGGPVAVITDMAIFRFDEEGLMYLDTVHPGFSVEDVKNNVSFDLNVSRVKGETLPPTYHQLELLYTKVDPEGIFLP</sequence>
<organism evidence="2 3">
    <name type="scientific">Syntrophothermus lipocalidus (strain DSM 12680 / TGB-C1)</name>
    <dbReference type="NCBI Taxonomy" id="643648"/>
    <lineage>
        <taxon>Bacteria</taxon>
        <taxon>Bacillati</taxon>
        <taxon>Bacillota</taxon>
        <taxon>Clostridia</taxon>
        <taxon>Eubacteriales</taxon>
        <taxon>Syntrophomonadaceae</taxon>
        <taxon>Syntrophothermus</taxon>
    </lineage>
</organism>
<keyword evidence="3" id="KW-1185">Reference proteome</keyword>
<dbReference type="GO" id="GO:0018730">
    <property type="term" value="F:glutaconate CoA-transferase activity"/>
    <property type="evidence" value="ECO:0007669"/>
    <property type="project" value="UniProtKB-EC"/>
</dbReference>
<dbReference type="PANTHER" id="PTHR43293">
    <property type="entry name" value="ACETATE COA-TRANSFERASE YDIF"/>
    <property type="match status" value="1"/>
</dbReference>
<dbReference type="AlphaFoldDB" id="D7CIN4"/>
<reference evidence="3" key="1">
    <citation type="journal article" date="2010" name="Stand. Genomic Sci.">
        <title>Complete genome sequence of Syntrophothermus lipocalidus type strain (TGB-C1T).</title>
        <authorList>
            <consortium name="US DOE Joint Genome Institute (JGI-PGF)"/>
            <person name="Djao O."/>
            <person name="Zhang X."/>
            <person name="Lucas S."/>
            <person name="Lapidus A."/>
            <person name="Glavina Del Rio T."/>
            <person name="Nolan M."/>
            <person name="Tice H."/>
            <person name="Cheng J."/>
            <person name="Han C."/>
            <person name="Tapia R."/>
            <person name="Goodwin L."/>
            <person name="Pitluck S."/>
            <person name="Liolios K."/>
            <person name="Ivanova N."/>
            <person name="Mavromatis K."/>
            <person name="Mikhailova N."/>
            <person name="Ovchinnikova G."/>
            <person name="Pati A."/>
            <person name="Brambilla E."/>
            <person name="Chen A."/>
            <person name="Palaniappan K."/>
            <person name="Land M."/>
            <person name="Hauser L."/>
            <person name="Chang Y."/>
            <person name="Jeffries C."/>
            <person name="Rohde M."/>
            <person name="Sikorski J."/>
            <person name="Spring S."/>
            <person name="Goker M."/>
            <person name="Detter J."/>
            <person name="Woyke T."/>
            <person name="Bristow J."/>
            <person name="Eisen J."/>
            <person name="Markowitz V."/>
            <person name="Hugenholtz P."/>
            <person name="Kyrpides N."/>
            <person name="Klenk H."/>
        </authorList>
    </citation>
    <scope>NUCLEOTIDE SEQUENCE [LARGE SCALE GENOMIC DNA]</scope>
    <source>
        <strain evidence="3">DSM 12680 / TGB-C1</strain>
    </source>
</reference>
<dbReference type="RefSeq" id="WP_013174303.1">
    <property type="nucleotide sequence ID" value="NC_014220.1"/>
</dbReference>
<comment type="similarity">
    <text evidence="1">Belongs to the 3-oxoacid CoA-transferase subunit B family.</text>
</comment>
<proteinExistence type="inferred from homology"/>
<keyword evidence="2" id="KW-0808">Transferase</keyword>
<dbReference type="EMBL" id="CP002048">
    <property type="protein sequence ID" value="ADI00899.1"/>
    <property type="molecule type" value="Genomic_DNA"/>
</dbReference>
<dbReference type="OrthoDB" id="9805230at2"/>
<name>D7CIN4_SYNLT</name>
<dbReference type="HOGENOM" id="CLU_069088_0_0_9"/>
<evidence type="ECO:0000256" key="1">
    <source>
        <dbReference type="ARBA" id="ARBA00007047"/>
    </source>
</evidence>
<dbReference type="Gene3D" id="3.40.1080.10">
    <property type="entry name" value="Glutaconate Coenzyme A-transferase"/>
    <property type="match status" value="1"/>
</dbReference>
<dbReference type="KEGG" id="slp:Slip_0099"/>
<dbReference type="InterPro" id="IPR004165">
    <property type="entry name" value="CoA_trans_fam_I"/>
</dbReference>
<dbReference type="STRING" id="643648.Slip_0099"/>
<dbReference type="EC" id="2.8.3.12" evidence="2"/>